<dbReference type="AlphaFoldDB" id="A0A6L7GUZ6"/>
<keyword evidence="2" id="KW-1185">Reference proteome</keyword>
<dbReference type="Proteomes" id="UP000475545">
    <property type="component" value="Unassembled WGS sequence"/>
</dbReference>
<name>A0A6L7GUZ6_9ACTN</name>
<comment type="caution">
    <text evidence="1">The sequence shown here is derived from an EMBL/GenBank/DDBJ whole genome shotgun (WGS) entry which is preliminary data.</text>
</comment>
<evidence type="ECO:0008006" key="3">
    <source>
        <dbReference type="Google" id="ProtNLM"/>
    </source>
</evidence>
<protein>
    <recommendedName>
        <fullName evidence="3">DUF5642 domain-containing protein</fullName>
    </recommendedName>
</protein>
<evidence type="ECO:0000313" key="2">
    <source>
        <dbReference type="Proteomes" id="UP000475545"/>
    </source>
</evidence>
<reference evidence="1 2" key="1">
    <citation type="submission" date="2019-11" db="EMBL/GenBank/DDBJ databases">
        <title>Gordonia sp. nov., a novel actinobacterium isolated from mangrove soil in Hainan.</title>
        <authorList>
            <person name="Huang X."/>
            <person name="Xie Y."/>
            <person name="Chu X."/>
            <person name="Xiao K."/>
        </authorList>
    </citation>
    <scope>NUCLEOTIDE SEQUENCE [LARGE SCALE GENOMIC DNA]</scope>
    <source>
        <strain evidence="1 2">HNM0687</strain>
    </source>
</reference>
<organism evidence="1 2">
    <name type="scientific">Gordonia mangrovi</name>
    <dbReference type="NCBI Taxonomy" id="2665643"/>
    <lineage>
        <taxon>Bacteria</taxon>
        <taxon>Bacillati</taxon>
        <taxon>Actinomycetota</taxon>
        <taxon>Actinomycetes</taxon>
        <taxon>Mycobacteriales</taxon>
        <taxon>Gordoniaceae</taxon>
        <taxon>Gordonia</taxon>
    </lineage>
</organism>
<evidence type="ECO:0000313" key="1">
    <source>
        <dbReference type="EMBL" id="MXP22358.1"/>
    </source>
</evidence>
<dbReference type="EMBL" id="WMBR01000003">
    <property type="protein sequence ID" value="MXP22358.1"/>
    <property type="molecule type" value="Genomic_DNA"/>
</dbReference>
<gene>
    <name evidence="1" type="ORF">GIY30_13520</name>
</gene>
<accession>A0A6L7GUZ6</accession>
<sequence length="209" mass="20769">MTLAVLAVGCSVDGEATAGGSADLSARSVAPVDFPADSATRLPAPAVPGALADLTGRPLHGSVTPPDCTPRGVSADGAVVLVGPDPATSTATFTSAVAYADRPLDQVTGLARRCPRTITGSAPTAVTIVMTEVLPAPQRSGLATAALRRTMTTGGSESPLVTGTTSVMAQRDGVRVIVEYRHQGADPMSADAGASLNALFDSAVAAAFG</sequence>
<proteinExistence type="predicted"/>